<evidence type="ECO:0000256" key="2">
    <source>
        <dbReference type="SAM" id="Phobius"/>
    </source>
</evidence>
<dbReference type="GO" id="GO:0003254">
    <property type="term" value="P:regulation of membrane depolarization"/>
    <property type="evidence" value="ECO:0007669"/>
    <property type="project" value="TreeGrafter"/>
</dbReference>
<keyword evidence="5" id="KW-1185">Reference proteome</keyword>
<sequence>MNTFFEENGSQHYQTQHLQQSLWLHSPDQKEIANLNKKQHENSSINSSENLSDEQPTRVQRRSQKIIYQNQENQDISENYSSRDSNLKCSIKVEGQNNKNNVELNYTFQKSLRNREISFERNHLYREESINDQIRGSMIASPIRRLESSKRYNNGRPANVQKELLNRFMQIYQKQKHQLTKLDVIVKLKTKLKKFFINYTYQGRTYLLKDNYQIRKFIRDKSDILAFGKEDKSKFNKKQIAHAQQNQNDLRYSMTQIAAKQNYFDQVLRYVGKKINKTTRKILTIQVIKPHYDWVITLNIIFVVLNYIYFYFLSMITTFEIQLESKKINQYNICTFIQWIIEICVKLNTATFHGGQFIYSRKTIIKHYLQGNFIFDIIPLVLILFSDIETSSSTIIRIFMFIKLINNFRLKQEVEKILLMRIKYHYYIDIFNLVLNIYLVGHLIVIGFYNVVRLEINYLGYTHTFIDTIQEFQDKWWQRYISSIEWAFTLMCTGSNVAETTPEVVYMISIQMIIFVLFGYIINMIGFIILEMQKSSDEKNRDINVINNFMNRKHTSQELKHKVNLDLEYYYQRTVKKKSDIEQSVLGKISQELSDAIALEYNKKIISKIKFLNNSFSQQIIDKLCVKVEESFYSPNQTIFKEDHLSLNPPLIYIISGKAEILKQVEVDSKQNDLKAPKKKIEYCNSMKTIVERNNDDTKSQTFVQVIGELKKGQIFGEKSFFTGSSNPYEIRSTDFTTVLKLERSAFISIIKENEKDFQVFNEIKDKSIFLSDFQQLGIRCKICKSYNHEEMNCPRCHLNKNNSILFDKLNYSQMQERTGNVRKIKQKFNARFDMVFILRDVEKIIDQIEIESVDEQLYQTLEANDFSQENESQDLKLSIESSSDEKYEKVNSQGLVRQPSQKLSINPAKFEQDKQLQGSAIDIMDKNPSYLSANIFSRQLEDESNYSVNQNNSRNNSFVVGSHLQPVSINYKNQIDQQIKDHRDKETLREKSLTSIKERDLISQKSSMEKRSRVQQINQGTNNQILEELQKIFYQFQMMSNNRRSSYINSPFRISNTKNTGNDKKAGTLYEQNIFAEERLKQDQYWMFDSLQDYEFYFQEGNHSLVLQRHQNIRKKLLKEGNKAISVVEKIGSKRNLKSQKTGL</sequence>
<evidence type="ECO:0000313" key="5">
    <source>
        <dbReference type="Proteomes" id="UP000009168"/>
    </source>
</evidence>
<dbReference type="InterPro" id="IPR014710">
    <property type="entry name" value="RmlC-like_jellyroll"/>
</dbReference>
<keyword evidence="2" id="KW-0812">Transmembrane</keyword>
<evidence type="ECO:0000256" key="1">
    <source>
        <dbReference type="SAM" id="MobiDB-lite"/>
    </source>
</evidence>
<feature type="compositionally biased region" description="Low complexity" evidence="1">
    <location>
        <begin position="42"/>
        <end position="54"/>
    </location>
</feature>
<dbReference type="EMBL" id="GG662603">
    <property type="protein sequence ID" value="EAS01460.3"/>
    <property type="molecule type" value="Genomic_DNA"/>
</dbReference>
<feature type="transmembrane region" description="Helical" evidence="2">
    <location>
        <begin position="430"/>
        <end position="452"/>
    </location>
</feature>
<dbReference type="GO" id="GO:0098855">
    <property type="term" value="C:HCN channel complex"/>
    <property type="evidence" value="ECO:0007669"/>
    <property type="project" value="TreeGrafter"/>
</dbReference>
<dbReference type="SUPFAM" id="SSF51206">
    <property type="entry name" value="cAMP-binding domain-like"/>
    <property type="match status" value="1"/>
</dbReference>
<feature type="domain" description="Cyclic nucleotide-binding" evidence="3">
    <location>
        <begin position="706"/>
        <end position="751"/>
    </location>
</feature>
<dbReference type="Gene3D" id="1.10.287.70">
    <property type="match status" value="1"/>
</dbReference>
<dbReference type="GeneID" id="7840041"/>
<dbReference type="CDD" id="cd00038">
    <property type="entry name" value="CAP_ED"/>
    <property type="match status" value="1"/>
</dbReference>
<dbReference type="AlphaFoldDB" id="I7M9F0"/>
<keyword evidence="2" id="KW-1133">Transmembrane helix</keyword>
<dbReference type="InterPro" id="IPR018490">
    <property type="entry name" value="cNMP-bd_dom_sf"/>
</dbReference>
<dbReference type="InterPro" id="IPR000595">
    <property type="entry name" value="cNMP-bd_dom"/>
</dbReference>
<dbReference type="PANTHER" id="PTHR45689:SF5">
    <property type="entry name" value="I[[H]] CHANNEL, ISOFORM E"/>
    <property type="match status" value="1"/>
</dbReference>
<dbReference type="GO" id="GO:0035725">
    <property type="term" value="P:sodium ion transmembrane transport"/>
    <property type="evidence" value="ECO:0007669"/>
    <property type="project" value="TreeGrafter"/>
</dbReference>
<evidence type="ECO:0000259" key="3">
    <source>
        <dbReference type="PROSITE" id="PS50042"/>
    </source>
</evidence>
<dbReference type="PANTHER" id="PTHR45689">
    <property type="entry name" value="I[[H]] CHANNEL, ISOFORM E"/>
    <property type="match status" value="1"/>
</dbReference>
<organism evidence="4 5">
    <name type="scientific">Tetrahymena thermophila (strain SB210)</name>
    <dbReference type="NCBI Taxonomy" id="312017"/>
    <lineage>
        <taxon>Eukaryota</taxon>
        <taxon>Sar</taxon>
        <taxon>Alveolata</taxon>
        <taxon>Ciliophora</taxon>
        <taxon>Intramacronucleata</taxon>
        <taxon>Oligohymenophorea</taxon>
        <taxon>Hymenostomatida</taxon>
        <taxon>Tetrahymenina</taxon>
        <taxon>Tetrahymenidae</taxon>
        <taxon>Tetrahymena</taxon>
    </lineage>
</organism>
<dbReference type="InterPro" id="IPR051413">
    <property type="entry name" value="K/Na_HCN_channel"/>
</dbReference>
<dbReference type="RefSeq" id="XP_001021706.3">
    <property type="nucleotide sequence ID" value="XM_001021706.3"/>
</dbReference>
<dbReference type="SUPFAM" id="SSF81324">
    <property type="entry name" value="Voltage-gated potassium channels"/>
    <property type="match status" value="1"/>
</dbReference>
<accession>I7M9F0</accession>
<dbReference type="PROSITE" id="PS50042">
    <property type="entry name" value="CNMP_BINDING_3"/>
    <property type="match status" value="1"/>
</dbReference>
<dbReference type="Proteomes" id="UP000009168">
    <property type="component" value="Unassembled WGS sequence"/>
</dbReference>
<reference evidence="5" key="1">
    <citation type="journal article" date="2006" name="PLoS Biol.">
        <title>Macronuclear genome sequence of the ciliate Tetrahymena thermophila, a model eukaryote.</title>
        <authorList>
            <person name="Eisen J.A."/>
            <person name="Coyne R.S."/>
            <person name="Wu M."/>
            <person name="Wu D."/>
            <person name="Thiagarajan M."/>
            <person name="Wortman J.R."/>
            <person name="Badger J.H."/>
            <person name="Ren Q."/>
            <person name="Amedeo P."/>
            <person name="Jones K.M."/>
            <person name="Tallon L.J."/>
            <person name="Delcher A.L."/>
            <person name="Salzberg S.L."/>
            <person name="Silva J.C."/>
            <person name="Haas B.J."/>
            <person name="Majoros W.H."/>
            <person name="Farzad M."/>
            <person name="Carlton J.M."/>
            <person name="Smith R.K. Jr."/>
            <person name="Garg J."/>
            <person name="Pearlman R.E."/>
            <person name="Karrer K.M."/>
            <person name="Sun L."/>
            <person name="Manning G."/>
            <person name="Elde N.C."/>
            <person name="Turkewitz A.P."/>
            <person name="Asai D.J."/>
            <person name="Wilkes D.E."/>
            <person name="Wang Y."/>
            <person name="Cai H."/>
            <person name="Collins K."/>
            <person name="Stewart B.A."/>
            <person name="Lee S.R."/>
            <person name="Wilamowska K."/>
            <person name="Weinberg Z."/>
            <person name="Ruzzo W.L."/>
            <person name="Wloga D."/>
            <person name="Gaertig J."/>
            <person name="Frankel J."/>
            <person name="Tsao C.-C."/>
            <person name="Gorovsky M.A."/>
            <person name="Keeling P.J."/>
            <person name="Waller R.F."/>
            <person name="Patron N.J."/>
            <person name="Cherry J.M."/>
            <person name="Stover N.A."/>
            <person name="Krieger C.J."/>
            <person name="del Toro C."/>
            <person name="Ryder H.F."/>
            <person name="Williamson S.C."/>
            <person name="Barbeau R.A."/>
            <person name="Hamilton E.P."/>
            <person name="Orias E."/>
        </authorList>
    </citation>
    <scope>NUCLEOTIDE SEQUENCE [LARGE SCALE GENOMIC DNA]</scope>
    <source>
        <strain evidence="5">SB210</strain>
    </source>
</reference>
<keyword evidence="2" id="KW-0472">Membrane</keyword>
<dbReference type="Gene3D" id="2.60.120.10">
    <property type="entry name" value="Jelly Rolls"/>
    <property type="match status" value="1"/>
</dbReference>
<protein>
    <submittedName>
        <fullName evidence="4">Cyclic nucleotide-binding domain protein</fullName>
    </submittedName>
</protein>
<dbReference type="InParanoid" id="I7M9F0"/>
<dbReference type="GO" id="GO:0005249">
    <property type="term" value="F:voltage-gated potassium channel activity"/>
    <property type="evidence" value="ECO:0007669"/>
    <property type="project" value="TreeGrafter"/>
</dbReference>
<feature type="transmembrane region" description="Helical" evidence="2">
    <location>
        <begin position="294"/>
        <end position="313"/>
    </location>
</feature>
<dbReference type="OrthoDB" id="296750at2759"/>
<evidence type="ECO:0000313" key="4">
    <source>
        <dbReference type="EMBL" id="EAS01460.3"/>
    </source>
</evidence>
<proteinExistence type="predicted"/>
<dbReference type="KEGG" id="tet:TTHERM_00151730"/>
<name>I7M9F0_TETTS</name>
<feature type="transmembrane region" description="Helical" evidence="2">
    <location>
        <begin position="368"/>
        <end position="388"/>
    </location>
</feature>
<gene>
    <name evidence="4" type="ORF">TTHERM_00151730</name>
</gene>
<feature type="region of interest" description="Disordered" evidence="1">
    <location>
        <begin position="36"/>
        <end position="61"/>
    </location>
</feature>
<dbReference type="eggNOG" id="KOG0498">
    <property type="taxonomic scope" value="Eukaryota"/>
</dbReference>
<feature type="transmembrane region" description="Helical" evidence="2">
    <location>
        <begin position="504"/>
        <end position="530"/>
    </location>
</feature>